<dbReference type="Gene3D" id="2.40.128.270">
    <property type="match status" value="1"/>
</dbReference>
<dbReference type="Pfam" id="PF03724">
    <property type="entry name" value="META"/>
    <property type="match status" value="1"/>
</dbReference>
<evidence type="ECO:0000259" key="1">
    <source>
        <dbReference type="Pfam" id="PF03724"/>
    </source>
</evidence>
<dbReference type="AlphaFoldDB" id="A0A928ZUH0"/>
<dbReference type="InterPro" id="IPR038670">
    <property type="entry name" value="HslJ-like_sf"/>
</dbReference>
<reference evidence="2" key="1">
    <citation type="submission" date="2020-10" db="EMBL/GenBank/DDBJ databases">
        <authorList>
            <person name="Castelo-Branco R."/>
            <person name="Eusebio N."/>
            <person name="Adriana R."/>
            <person name="Vieira A."/>
            <person name="Brugerolle De Fraissinette N."/>
            <person name="Rezende De Castro R."/>
            <person name="Schneider M.P."/>
            <person name="Vasconcelos V."/>
            <person name="Leao P.N."/>
        </authorList>
    </citation>
    <scope>NUCLEOTIDE SEQUENCE</scope>
    <source>
        <strain evidence="2">LEGE 11479</strain>
    </source>
</reference>
<feature type="domain" description="DUF306" evidence="1">
    <location>
        <begin position="20"/>
        <end position="121"/>
    </location>
</feature>
<dbReference type="InterPro" id="IPR053147">
    <property type="entry name" value="Hsp_HslJ-like"/>
</dbReference>
<gene>
    <name evidence="2" type="ORF">IQ260_13540</name>
</gene>
<proteinExistence type="predicted"/>
<dbReference type="RefSeq" id="WP_193993638.1">
    <property type="nucleotide sequence ID" value="NZ_JADEXP010000111.1"/>
</dbReference>
<protein>
    <submittedName>
        <fullName evidence="2">META domain-containing protein</fullName>
    </submittedName>
</protein>
<evidence type="ECO:0000313" key="2">
    <source>
        <dbReference type="EMBL" id="MBE9067678.1"/>
    </source>
</evidence>
<accession>A0A928ZUH0</accession>
<dbReference type="Proteomes" id="UP000615026">
    <property type="component" value="Unassembled WGS sequence"/>
</dbReference>
<dbReference type="PANTHER" id="PTHR35535:SF1">
    <property type="entry name" value="HEAT SHOCK PROTEIN HSLJ"/>
    <property type="match status" value="1"/>
</dbReference>
<evidence type="ECO:0000313" key="3">
    <source>
        <dbReference type="Proteomes" id="UP000615026"/>
    </source>
</evidence>
<organism evidence="2 3">
    <name type="scientific">Leptolyngbya cf. ectocarpi LEGE 11479</name>
    <dbReference type="NCBI Taxonomy" id="1828722"/>
    <lineage>
        <taxon>Bacteria</taxon>
        <taxon>Bacillati</taxon>
        <taxon>Cyanobacteriota</taxon>
        <taxon>Cyanophyceae</taxon>
        <taxon>Leptolyngbyales</taxon>
        <taxon>Leptolyngbyaceae</taxon>
        <taxon>Leptolyngbya group</taxon>
        <taxon>Leptolyngbya</taxon>
    </lineage>
</organism>
<dbReference type="InterPro" id="IPR005184">
    <property type="entry name" value="DUF306_Meta_HslJ"/>
</dbReference>
<sequence length="131" mass="14222">MTVSSDTSSSTPPLELAENNTSWQITAWEQGGTALTSLPPAEISVDLDAQQISGFSGCNSFGGSFTLADEGEITIGPLRSTQRGCDQAVMEQETQFLEAMQSVNQIRAEENQLILSYTANQTENTLYFSRM</sequence>
<keyword evidence="3" id="KW-1185">Reference proteome</keyword>
<dbReference type="PANTHER" id="PTHR35535">
    <property type="entry name" value="HEAT SHOCK PROTEIN HSLJ"/>
    <property type="match status" value="1"/>
</dbReference>
<name>A0A928ZUH0_LEPEC</name>
<comment type="caution">
    <text evidence="2">The sequence shown here is derived from an EMBL/GenBank/DDBJ whole genome shotgun (WGS) entry which is preliminary data.</text>
</comment>
<dbReference type="EMBL" id="JADEXP010000111">
    <property type="protein sequence ID" value="MBE9067678.1"/>
    <property type="molecule type" value="Genomic_DNA"/>
</dbReference>